<dbReference type="EMBL" id="QHBU01000051">
    <property type="protein sequence ID" value="PZR82959.1"/>
    <property type="molecule type" value="Genomic_DNA"/>
</dbReference>
<comment type="caution">
    <text evidence="5">Lacks conserved residue(s) required for the propagation of feature annotation.</text>
</comment>
<evidence type="ECO:0000256" key="4">
    <source>
        <dbReference type="ARBA" id="ARBA00023136"/>
    </source>
</evidence>
<keyword evidence="5" id="KW-0813">Transport</keyword>
<dbReference type="Pfam" id="PF01061">
    <property type="entry name" value="ABC2_membrane"/>
    <property type="match status" value="1"/>
</dbReference>
<evidence type="ECO:0000256" key="1">
    <source>
        <dbReference type="ARBA" id="ARBA00004141"/>
    </source>
</evidence>
<dbReference type="InterPro" id="IPR013525">
    <property type="entry name" value="ABC2_TM"/>
</dbReference>
<dbReference type="PIRSF" id="PIRSF006648">
    <property type="entry name" value="DrrB"/>
    <property type="match status" value="1"/>
</dbReference>
<comment type="similarity">
    <text evidence="5">Belongs to the ABC-2 integral membrane protein family.</text>
</comment>
<feature type="transmembrane region" description="Helical" evidence="5">
    <location>
        <begin position="148"/>
        <end position="169"/>
    </location>
</feature>
<dbReference type="Proteomes" id="UP000248724">
    <property type="component" value="Unassembled WGS sequence"/>
</dbReference>
<evidence type="ECO:0000313" key="7">
    <source>
        <dbReference type="EMBL" id="PZR82959.1"/>
    </source>
</evidence>
<feature type="non-terminal residue" evidence="7">
    <location>
        <position position="259"/>
    </location>
</feature>
<dbReference type="PANTHER" id="PTHR43229">
    <property type="entry name" value="NODULATION PROTEIN J"/>
    <property type="match status" value="1"/>
</dbReference>
<dbReference type="GO" id="GO:0140359">
    <property type="term" value="F:ABC-type transporter activity"/>
    <property type="evidence" value="ECO:0007669"/>
    <property type="project" value="InterPro"/>
</dbReference>
<keyword evidence="3 5" id="KW-1133">Transmembrane helix</keyword>
<dbReference type="AlphaFoldDB" id="A0A2W5ZC31"/>
<sequence>MTSMANTMSDSAIMFRRSLRHIVRYPSMTLMLIGMPIVLLLLFVYVFGGTLGAGLGGPSGGRAQYVNYLTPGILLMTVTGAVQGTAISVAMDMTSGIIARFRTMAIARTAVLTGRVLGSMIQTMLSLAIVIVVALGVGSRPTAGPVEWLAAIAILALITFALIWLSVALGLKSKSVETASNLPMVLILLLFLSSGFVPANSLPGWLRGFAEYQPFTPVIETVRGLLMGTPIGNSAVLAVAWCAGITLVSYLWAQKLYNR</sequence>
<evidence type="ECO:0000313" key="8">
    <source>
        <dbReference type="Proteomes" id="UP000248724"/>
    </source>
</evidence>
<comment type="caution">
    <text evidence="7">The sequence shown here is derived from an EMBL/GenBank/DDBJ whole genome shotgun (WGS) entry which is preliminary data.</text>
</comment>
<feature type="transmembrane region" description="Helical" evidence="5">
    <location>
        <begin position="68"/>
        <end position="91"/>
    </location>
</feature>
<comment type="subcellular location">
    <subcellularLocation>
        <location evidence="5">Cell membrane</location>
        <topology evidence="5">Multi-pass membrane protein</topology>
    </subcellularLocation>
    <subcellularLocation>
        <location evidence="1">Membrane</location>
        <topology evidence="1">Multi-pass membrane protein</topology>
    </subcellularLocation>
</comment>
<evidence type="ECO:0000256" key="5">
    <source>
        <dbReference type="RuleBase" id="RU361157"/>
    </source>
</evidence>
<keyword evidence="2 5" id="KW-0812">Transmembrane</keyword>
<feature type="domain" description="ABC transmembrane type-2" evidence="6">
    <location>
        <begin position="27"/>
        <end position="256"/>
    </location>
</feature>
<proteinExistence type="inferred from homology"/>
<dbReference type="InterPro" id="IPR051784">
    <property type="entry name" value="Nod_factor_ABC_transporter"/>
</dbReference>
<accession>A0A2W5ZC31</accession>
<dbReference type="GO" id="GO:0043190">
    <property type="term" value="C:ATP-binding cassette (ABC) transporter complex"/>
    <property type="evidence" value="ECO:0007669"/>
    <property type="project" value="InterPro"/>
</dbReference>
<dbReference type="InterPro" id="IPR047817">
    <property type="entry name" value="ABC2_TM_bact-type"/>
</dbReference>
<keyword evidence="5" id="KW-1003">Cell membrane</keyword>
<keyword evidence="4 5" id="KW-0472">Membrane</keyword>
<dbReference type="InterPro" id="IPR000412">
    <property type="entry name" value="ABC_2_transport"/>
</dbReference>
<evidence type="ECO:0000256" key="3">
    <source>
        <dbReference type="ARBA" id="ARBA00022989"/>
    </source>
</evidence>
<dbReference type="PANTHER" id="PTHR43229:SF2">
    <property type="entry name" value="NODULATION PROTEIN J"/>
    <property type="match status" value="1"/>
</dbReference>
<feature type="transmembrane region" description="Helical" evidence="5">
    <location>
        <begin position="181"/>
        <end position="199"/>
    </location>
</feature>
<feature type="transmembrane region" description="Helical" evidence="5">
    <location>
        <begin position="112"/>
        <end position="136"/>
    </location>
</feature>
<protein>
    <recommendedName>
        <fullName evidence="5">Transport permease protein</fullName>
    </recommendedName>
</protein>
<reference evidence="7 8" key="1">
    <citation type="journal article" date="2017" name="Nature">
        <title>Atmospheric trace gases support primary production in Antarctic desert surface soil.</title>
        <authorList>
            <person name="Ji M."/>
            <person name="Greening C."/>
            <person name="Vanwonterghem I."/>
            <person name="Carere C.R."/>
            <person name="Bay S.K."/>
            <person name="Steen J.A."/>
            <person name="Montgomery K."/>
            <person name="Lines T."/>
            <person name="Beardall J."/>
            <person name="van Dorst J."/>
            <person name="Snape I."/>
            <person name="Stott M.B."/>
            <person name="Hugenholtz P."/>
            <person name="Ferrari B.C."/>
        </authorList>
    </citation>
    <scope>NUCLEOTIDE SEQUENCE [LARGE SCALE GENOMIC DNA]</scope>
    <source>
        <strain evidence="7">RRmetagenome_bin12</strain>
    </source>
</reference>
<name>A0A2W5ZC31_9BACT</name>
<feature type="transmembrane region" description="Helical" evidence="5">
    <location>
        <begin position="231"/>
        <end position="253"/>
    </location>
</feature>
<dbReference type="PROSITE" id="PS51012">
    <property type="entry name" value="ABC_TM2"/>
    <property type="match status" value="1"/>
</dbReference>
<evidence type="ECO:0000259" key="6">
    <source>
        <dbReference type="PROSITE" id="PS51012"/>
    </source>
</evidence>
<gene>
    <name evidence="7" type="ORF">DLM65_02945</name>
</gene>
<evidence type="ECO:0000256" key="2">
    <source>
        <dbReference type="ARBA" id="ARBA00022692"/>
    </source>
</evidence>
<organism evidence="7 8">
    <name type="scientific">Candidatus Aeolococcus gillhamiae</name>
    <dbReference type="NCBI Taxonomy" id="3127015"/>
    <lineage>
        <taxon>Bacteria</taxon>
        <taxon>Bacillati</taxon>
        <taxon>Candidatus Dormiibacterota</taxon>
        <taxon>Candidatus Dormibacteria</taxon>
        <taxon>Candidatus Aeolococcales</taxon>
        <taxon>Candidatus Aeolococcaceae</taxon>
        <taxon>Candidatus Aeolococcus</taxon>
    </lineage>
</organism>